<keyword evidence="11" id="KW-1185">Reference proteome</keyword>
<feature type="signal peptide" evidence="9">
    <location>
        <begin position="1"/>
        <end position="25"/>
    </location>
</feature>
<dbReference type="EMBL" id="MDTQ01000001">
    <property type="protein sequence ID" value="ODC04826.1"/>
    <property type="molecule type" value="Genomic_DNA"/>
</dbReference>
<feature type="region of interest" description="Disordered" evidence="8">
    <location>
        <begin position="105"/>
        <end position="130"/>
    </location>
</feature>
<keyword evidence="6" id="KW-0472">Membrane</keyword>
<evidence type="ECO:0000256" key="8">
    <source>
        <dbReference type="SAM" id="MobiDB-lite"/>
    </source>
</evidence>
<comment type="similarity">
    <text evidence="2">Belongs to the outer membrane factor (OMF) (TC 1.B.17) family.</text>
</comment>
<evidence type="ECO:0000256" key="5">
    <source>
        <dbReference type="ARBA" id="ARBA00022692"/>
    </source>
</evidence>
<proteinExistence type="inferred from homology"/>
<organism evidence="10 11">
    <name type="scientific">Terasakiispira papahanaumokuakeensis</name>
    <dbReference type="NCBI Taxonomy" id="197479"/>
    <lineage>
        <taxon>Bacteria</taxon>
        <taxon>Pseudomonadati</taxon>
        <taxon>Pseudomonadota</taxon>
        <taxon>Gammaproteobacteria</taxon>
        <taxon>Oceanospirillales</taxon>
        <taxon>Terasakiispira</taxon>
    </lineage>
</organism>
<evidence type="ECO:0000256" key="4">
    <source>
        <dbReference type="ARBA" id="ARBA00022452"/>
    </source>
</evidence>
<evidence type="ECO:0000313" key="11">
    <source>
        <dbReference type="Proteomes" id="UP000094291"/>
    </source>
</evidence>
<feature type="region of interest" description="Disordered" evidence="8">
    <location>
        <begin position="32"/>
        <end position="55"/>
    </location>
</feature>
<dbReference type="RefSeq" id="WP_068999810.1">
    <property type="nucleotide sequence ID" value="NZ_MDTQ01000001.1"/>
</dbReference>
<evidence type="ECO:0000256" key="7">
    <source>
        <dbReference type="ARBA" id="ARBA00023237"/>
    </source>
</evidence>
<feature type="chain" id="PRO_5009119729" description="Type I secretion protein TolC" evidence="9">
    <location>
        <begin position="26"/>
        <end position="497"/>
    </location>
</feature>
<dbReference type="GO" id="GO:1990281">
    <property type="term" value="C:efflux pump complex"/>
    <property type="evidence" value="ECO:0007669"/>
    <property type="project" value="TreeGrafter"/>
</dbReference>
<evidence type="ECO:0000313" key="10">
    <source>
        <dbReference type="EMBL" id="ODC04826.1"/>
    </source>
</evidence>
<dbReference type="OrthoDB" id="9813458at2"/>
<keyword evidence="9" id="KW-0732">Signal</keyword>
<dbReference type="PANTHER" id="PTHR30026:SF20">
    <property type="entry name" value="OUTER MEMBRANE PROTEIN TOLC"/>
    <property type="match status" value="1"/>
</dbReference>
<evidence type="ECO:0000256" key="1">
    <source>
        <dbReference type="ARBA" id="ARBA00004442"/>
    </source>
</evidence>
<dbReference type="STRING" id="197479.BFW38_16115"/>
<name>A0A1E2VDD6_9GAMM</name>
<dbReference type="Proteomes" id="UP000094291">
    <property type="component" value="Unassembled WGS sequence"/>
</dbReference>
<accession>A0A1E2VDD6</accession>
<dbReference type="Gene3D" id="1.20.1600.10">
    <property type="entry name" value="Outer membrane efflux proteins (OEP)"/>
    <property type="match status" value="1"/>
</dbReference>
<gene>
    <name evidence="10" type="ORF">BFW38_16115</name>
</gene>
<dbReference type="AlphaFoldDB" id="A0A1E2VDD6"/>
<feature type="compositionally biased region" description="Polar residues" evidence="8">
    <location>
        <begin position="105"/>
        <end position="118"/>
    </location>
</feature>
<evidence type="ECO:0000256" key="9">
    <source>
        <dbReference type="SAM" id="SignalP"/>
    </source>
</evidence>
<dbReference type="GO" id="GO:0009279">
    <property type="term" value="C:cell outer membrane"/>
    <property type="evidence" value="ECO:0007669"/>
    <property type="project" value="UniProtKB-SubCell"/>
</dbReference>
<dbReference type="InterPro" id="IPR003423">
    <property type="entry name" value="OMP_efflux"/>
</dbReference>
<dbReference type="InterPro" id="IPR051906">
    <property type="entry name" value="TolC-like"/>
</dbReference>
<dbReference type="SUPFAM" id="SSF56954">
    <property type="entry name" value="Outer membrane efflux proteins (OEP)"/>
    <property type="match status" value="1"/>
</dbReference>
<keyword evidence="5" id="KW-0812">Transmembrane</keyword>
<evidence type="ECO:0000256" key="2">
    <source>
        <dbReference type="ARBA" id="ARBA00007613"/>
    </source>
</evidence>
<keyword evidence="3" id="KW-0813">Transport</keyword>
<dbReference type="PANTHER" id="PTHR30026">
    <property type="entry name" value="OUTER MEMBRANE PROTEIN TOLC"/>
    <property type="match status" value="1"/>
</dbReference>
<keyword evidence="4" id="KW-1134">Transmembrane beta strand</keyword>
<comment type="caution">
    <text evidence="10">The sequence shown here is derived from an EMBL/GenBank/DDBJ whole genome shotgun (WGS) entry which is preliminary data.</text>
</comment>
<reference evidence="10 11" key="1">
    <citation type="submission" date="2016-08" db="EMBL/GenBank/DDBJ databases">
        <authorList>
            <person name="Seilhamer J.J."/>
        </authorList>
    </citation>
    <scope>NUCLEOTIDE SEQUENCE [LARGE SCALE GENOMIC DNA]</scope>
    <source>
        <strain evidence="10 11">PH27A</strain>
    </source>
</reference>
<dbReference type="GO" id="GO:0015288">
    <property type="term" value="F:porin activity"/>
    <property type="evidence" value="ECO:0007669"/>
    <property type="project" value="TreeGrafter"/>
</dbReference>
<keyword evidence="7" id="KW-0998">Cell outer membrane</keyword>
<evidence type="ECO:0000256" key="6">
    <source>
        <dbReference type="ARBA" id="ARBA00023136"/>
    </source>
</evidence>
<dbReference type="Pfam" id="PF02321">
    <property type="entry name" value="OEP"/>
    <property type="match status" value="2"/>
</dbReference>
<protein>
    <recommendedName>
        <fullName evidence="12">Type I secretion protein TolC</fullName>
    </recommendedName>
</protein>
<evidence type="ECO:0000256" key="3">
    <source>
        <dbReference type="ARBA" id="ARBA00022448"/>
    </source>
</evidence>
<comment type="subcellular location">
    <subcellularLocation>
        <location evidence="1">Cell outer membrane</location>
    </subcellularLocation>
</comment>
<dbReference type="GO" id="GO:0015562">
    <property type="term" value="F:efflux transmembrane transporter activity"/>
    <property type="evidence" value="ECO:0007669"/>
    <property type="project" value="InterPro"/>
</dbReference>
<sequence length="497" mass="55903">MLKLTPTLQALMLSGLVAISWPAWAEESASSVSANQVDDEADASTSDPRTAGVDGDTFKAILGQARSHDPDLRAEQMRYKGEQEETNIALSALLPQVNVQGRFSRQDSDNIYTDQDSQYYDPDKPRSSGKLNETYYQASIQQTLFDWAKFKDLDRADAYVAAAEARLKGAEQELTYRASQAYLKVLFQSQQVYLNNNKLESLQLKLAQAQRQNQLGVGDQLNLLEVQARRDLARADLLQAKSDLSDAKTELRKITGQDVQVPERWVKAGYLIEPQRVDSNLDEWLNMAKQGFEYRQAQQMVREAKEQASVQWAGHYPTLSLSLSYSDRHSEDDLNERTDKTAALQLALPIYQGGRTQAQTRRAEAQMQAQMAKSDKALADARQKIRLSFSRLGSLGERLEALRQSRQSSERYLIAAERGLKLNLRSQVEVLDARTQLVDTQLKFAEALNNYLTADLDLHYQTGDLTANHVGYYDQLFQDAAAKLKHAVSAENPDISI</sequence>
<evidence type="ECO:0008006" key="12">
    <source>
        <dbReference type="Google" id="ProtNLM"/>
    </source>
</evidence>